<keyword evidence="3" id="KW-1185">Reference proteome</keyword>
<dbReference type="AlphaFoldDB" id="A0A7Z0WD27"/>
<dbReference type="PANTHER" id="PTHR12286">
    <property type="entry name" value="SACCHAROPINE DEHYDROGENASE-LIKE OXIDOREDUCTASE"/>
    <property type="match status" value="1"/>
</dbReference>
<dbReference type="PANTHER" id="PTHR12286:SF5">
    <property type="entry name" value="SACCHAROPINE DEHYDROGENASE-LIKE OXIDOREDUCTASE"/>
    <property type="match status" value="1"/>
</dbReference>
<protein>
    <submittedName>
        <fullName evidence="2">Saccharopine dehydrogenase</fullName>
    </submittedName>
</protein>
<name>A0A7Z0WD27_9PSEU</name>
<dbReference type="InterPro" id="IPR005097">
    <property type="entry name" value="Sacchrp_dh_NADP-bd"/>
</dbReference>
<dbReference type="SUPFAM" id="SSF51735">
    <property type="entry name" value="NAD(P)-binding Rossmann-fold domains"/>
    <property type="match status" value="1"/>
</dbReference>
<dbReference type="Gene3D" id="3.40.50.720">
    <property type="entry name" value="NAD(P)-binding Rossmann-like Domain"/>
    <property type="match status" value="1"/>
</dbReference>
<dbReference type="InterPro" id="IPR036291">
    <property type="entry name" value="NAD(P)-bd_dom_sf"/>
</dbReference>
<comment type="caution">
    <text evidence="2">The sequence shown here is derived from an EMBL/GenBank/DDBJ whole genome shotgun (WGS) entry which is preliminary data.</text>
</comment>
<accession>A0A7Z0WD27</accession>
<evidence type="ECO:0000313" key="3">
    <source>
        <dbReference type="Proteomes" id="UP000185696"/>
    </source>
</evidence>
<evidence type="ECO:0000313" key="2">
    <source>
        <dbReference type="EMBL" id="OLF04611.1"/>
    </source>
</evidence>
<dbReference type="RefSeq" id="WP_075138339.1">
    <property type="nucleotide sequence ID" value="NZ_MSIF01000041.1"/>
</dbReference>
<dbReference type="OrthoDB" id="4369409at2"/>
<dbReference type="Pfam" id="PF03435">
    <property type="entry name" value="Sacchrp_dh_NADP"/>
    <property type="match status" value="1"/>
</dbReference>
<organism evidence="2 3">
    <name type="scientific">Actinophytocola xinjiangensis</name>
    <dbReference type="NCBI Taxonomy" id="485602"/>
    <lineage>
        <taxon>Bacteria</taxon>
        <taxon>Bacillati</taxon>
        <taxon>Actinomycetota</taxon>
        <taxon>Actinomycetes</taxon>
        <taxon>Pseudonocardiales</taxon>
        <taxon>Pseudonocardiaceae</taxon>
    </lineage>
</organism>
<gene>
    <name evidence="2" type="ORF">BLA60_40150</name>
</gene>
<dbReference type="EMBL" id="MSIF01000041">
    <property type="protein sequence ID" value="OLF04611.1"/>
    <property type="molecule type" value="Genomic_DNA"/>
</dbReference>
<sequence>MSVGREFDVVLFGATGFTGGLTADYLAAEAPTGCRWAVAGRDVAKLAALRDRLAVINPACAKLELLHADVTDPPSLRAVAARSRVVASTVGPYLLHGEPLVAACAEEGTDYLDLTGEPEFTDRMYLTYHARASVTGARLVHCCGFDSIPADLGTYFTVAQLPAGVPIQVQGYVSGSATFSGGTLYSAVTAVSRLRKAAAIAARRRRVEGRPTDRRVRGAKAVPRYERTVGAWALPAPVIDPQVVLRSARALDRYGPDFSYGHHLTVSRLPVAAAVLGGIGAAVLLAQVPPGRRLLLSRARPGEGPSEQRRAKSWFRARFVAQGGGRRVLTEVSGGDPGYGETAKMLAESALCLAFDDLPSTAGQVTTAVAMGDALIRRLTRAGIGFRVVDERALV</sequence>
<feature type="domain" description="Saccharopine dehydrogenase NADP binding" evidence="1">
    <location>
        <begin position="9"/>
        <end position="133"/>
    </location>
</feature>
<reference evidence="2 3" key="1">
    <citation type="submission" date="2016-12" db="EMBL/GenBank/DDBJ databases">
        <title>The draft genome sequence of Actinophytocola xinjiangensis.</title>
        <authorList>
            <person name="Wang W."/>
            <person name="Yuan L."/>
        </authorList>
    </citation>
    <scope>NUCLEOTIDE SEQUENCE [LARGE SCALE GENOMIC DNA]</scope>
    <source>
        <strain evidence="2 3">CGMCC 4.4663</strain>
    </source>
</reference>
<dbReference type="GO" id="GO:0009247">
    <property type="term" value="P:glycolipid biosynthetic process"/>
    <property type="evidence" value="ECO:0007669"/>
    <property type="project" value="TreeGrafter"/>
</dbReference>
<evidence type="ECO:0000259" key="1">
    <source>
        <dbReference type="Pfam" id="PF03435"/>
    </source>
</evidence>
<dbReference type="GO" id="GO:0005886">
    <property type="term" value="C:plasma membrane"/>
    <property type="evidence" value="ECO:0007669"/>
    <property type="project" value="TreeGrafter"/>
</dbReference>
<proteinExistence type="predicted"/>
<dbReference type="Proteomes" id="UP000185696">
    <property type="component" value="Unassembled WGS sequence"/>
</dbReference>
<dbReference type="InterPro" id="IPR051276">
    <property type="entry name" value="Saccharopine_DH-like_oxidrdct"/>
</dbReference>